<dbReference type="AlphaFoldDB" id="A0A8B7JRF9"/>
<dbReference type="RefSeq" id="XP_013813636.2">
    <property type="nucleotide sequence ID" value="XM_013958182.2"/>
</dbReference>
<reference evidence="1" key="1">
    <citation type="submission" date="2025-05" db="UniProtKB">
        <authorList>
            <consortium name="RefSeq"/>
        </authorList>
    </citation>
    <scope>NUCLEOTIDE SEQUENCE [LARGE SCALE GENOMIC DNA]</scope>
</reference>
<accession>A0A8B7JRF9</accession>
<evidence type="ECO:0000313" key="2">
    <source>
        <dbReference type="RefSeq" id="XP_013813636.2"/>
    </source>
</evidence>
<protein>
    <submittedName>
        <fullName evidence="2">Insoluble matrix shell protein 4-like isoform X1</fullName>
    </submittedName>
</protein>
<gene>
    <name evidence="2" type="primary">LOC106497284</name>
</gene>
<evidence type="ECO:0000313" key="1">
    <source>
        <dbReference type="Proteomes" id="UP001652627"/>
    </source>
</evidence>
<organism evidence="1 2">
    <name type="scientific">Apteryx mantelli</name>
    <name type="common">North Island brown kiwi</name>
    <dbReference type="NCBI Taxonomy" id="2696672"/>
    <lineage>
        <taxon>Eukaryota</taxon>
        <taxon>Metazoa</taxon>
        <taxon>Chordata</taxon>
        <taxon>Craniata</taxon>
        <taxon>Vertebrata</taxon>
        <taxon>Euteleostomi</taxon>
        <taxon>Archelosauria</taxon>
        <taxon>Archosauria</taxon>
        <taxon>Dinosauria</taxon>
        <taxon>Saurischia</taxon>
        <taxon>Theropoda</taxon>
        <taxon>Coelurosauria</taxon>
        <taxon>Aves</taxon>
        <taxon>Palaeognathae</taxon>
        <taxon>Apterygiformes</taxon>
        <taxon>Apterygidae</taxon>
        <taxon>Apteryx</taxon>
    </lineage>
</organism>
<proteinExistence type="predicted"/>
<sequence>MHSLSLKDRVPCCKEEAMERRICVAFLAICLLLLGGTKAASLNSHSFNGNIAGDGSFNDNGNGFESPAIYEPLGASGNHESFDWNRVGHNSFNDNGNGFESPAIYEPLGASGNHESFDWNRVGHNSFNDNGNGF</sequence>
<dbReference type="Proteomes" id="UP001652627">
    <property type="component" value="Chromosome 1"/>
</dbReference>
<keyword evidence="1" id="KW-1185">Reference proteome</keyword>
<name>A0A8B7JRF9_9AVES</name>
<reference evidence="2" key="2">
    <citation type="submission" date="2025-08" db="UniProtKB">
        <authorList>
            <consortium name="RefSeq"/>
        </authorList>
    </citation>
    <scope>IDENTIFICATION</scope>
    <source>
        <tissue evidence="2">Blood</tissue>
    </source>
</reference>
<dbReference type="GeneID" id="106497284"/>